<protein>
    <recommendedName>
        <fullName evidence="4">MARVEL domain-containing protein</fullName>
    </recommendedName>
</protein>
<gene>
    <name evidence="2" type="ORF">FNYG_01597</name>
</gene>
<name>A0A2K0WRZ9_GIBNY</name>
<organism evidence="2 3">
    <name type="scientific">Gibberella nygamai</name>
    <name type="common">Bean root rot disease fungus</name>
    <name type="synonym">Fusarium nygamai</name>
    <dbReference type="NCBI Taxonomy" id="42673"/>
    <lineage>
        <taxon>Eukaryota</taxon>
        <taxon>Fungi</taxon>
        <taxon>Dikarya</taxon>
        <taxon>Ascomycota</taxon>
        <taxon>Pezizomycotina</taxon>
        <taxon>Sordariomycetes</taxon>
        <taxon>Hypocreomycetidae</taxon>
        <taxon>Hypocreales</taxon>
        <taxon>Nectriaceae</taxon>
        <taxon>Fusarium</taxon>
        <taxon>Fusarium fujikuroi species complex</taxon>
    </lineage>
</organism>
<keyword evidence="1" id="KW-0472">Membrane</keyword>
<comment type="caution">
    <text evidence="2">The sequence shown here is derived from an EMBL/GenBank/DDBJ whole genome shotgun (WGS) entry which is preliminary data.</text>
</comment>
<feature type="transmembrane region" description="Helical" evidence="1">
    <location>
        <begin position="20"/>
        <end position="41"/>
    </location>
</feature>
<feature type="transmembrane region" description="Helical" evidence="1">
    <location>
        <begin position="114"/>
        <end position="143"/>
    </location>
</feature>
<proteinExistence type="predicted"/>
<accession>A0A2K0WRZ9</accession>
<evidence type="ECO:0000313" key="2">
    <source>
        <dbReference type="EMBL" id="PNP85072.1"/>
    </source>
</evidence>
<keyword evidence="3" id="KW-1185">Reference proteome</keyword>
<sequence>MGIRDIFDSRFFKHSWKNKVFILQIVTTTIAFILGIAKVATKPSGIPMTRSDIMAITMSLKSYAFLAYEYVTQKVDRFKRFGSLKANAILNTVDIVFWAVVMGLAFNMASQVCIGANCAIGILVGLVALVVTLVNFWAAVIAWKDHKYFKHNGVRRGHAFENKSTFTPAR</sequence>
<evidence type="ECO:0008006" key="4">
    <source>
        <dbReference type="Google" id="ProtNLM"/>
    </source>
</evidence>
<dbReference type="STRING" id="42673.A0A2K0WRZ9"/>
<keyword evidence="1" id="KW-1133">Transmembrane helix</keyword>
<dbReference type="AlphaFoldDB" id="A0A2K0WRZ9"/>
<evidence type="ECO:0000256" key="1">
    <source>
        <dbReference type="SAM" id="Phobius"/>
    </source>
</evidence>
<feature type="transmembrane region" description="Helical" evidence="1">
    <location>
        <begin position="84"/>
        <end position="108"/>
    </location>
</feature>
<dbReference type="EMBL" id="MTQA01000033">
    <property type="protein sequence ID" value="PNP85072.1"/>
    <property type="molecule type" value="Genomic_DNA"/>
</dbReference>
<dbReference type="Proteomes" id="UP000236664">
    <property type="component" value="Unassembled WGS sequence"/>
</dbReference>
<evidence type="ECO:0000313" key="3">
    <source>
        <dbReference type="Proteomes" id="UP000236664"/>
    </source>
</evidence>
<keyword evidence="1" id="KW-0812">Transmembrane</keyword>
<dbReference type="OrthoDB" id="3436860at2759"/>
<reference evidence="2 3" key="1">
    <citation type="submission" date="2017-06" db="EMBL/GenBank/DDBJ databases">
        <title>Genome of Fusarium nygamai isolate CS10214.</title>
        <authorList>
            <person name="Gardiner D.M."/>
            <person name="Obanor F."/>
            <person name="Kazan K."/>
        </authorList>
    </citation>
    <scope>NUCLEOTIDE SEQUENCE [LARGE SCALE GENOMIC DNA]</scope>
    <source>
        <strain evidence="2 3">CS10214</strain>
    </source>
</reference>